<sequence>MKVLLKIELNRAFKNKWMYITLLVCSVIVLYDIFKIVVPTRIAMEVYANTWGYPVPNLYNQWMELNNFSTASKLLHFIFPLIICIPYSMSIYSDVDSRYIYNIIVRTDKKKYFFSKLVTQFIVGFSVVMYTLLISFLITATLLPAGEPFPGLQYVAGANCILGSLFYKLPLLVSVLIMISESVLFSIIGCLSYTFAYLLGNGVMVIVSAFTLYFFEEVVMPLVGAKNPMLACSYLIQLTGDSVPMFLMEIAALLITIICSYFIRRRKTDEL</sequence>
<feature type="transmembrane region" description="Helical" evidence="1">
    <location>
        <begin position="20"/>
        <end position="38"/>
    </location>
</feature>
<geneLocation type="plasmid" evidence="3">
    <name>pEubeli2</name>
</geneLocation>
<feature type="transmembrane region" description="Helical" evidence="1">
    <location>
        <begin position="113"/>
        <end position="145"/>
    </location>
</feature>
<keyword evidence="1" id="KW-0812">Transmembrane</keyword>
<feature type="transmembrane region" description="Helical" evidence="1">
    <location>
        <begin position="74"/>
        <end position="92"/>
    </location>
</feature>
<dbReference type="Proteomes" id="UP000001476">
    <property type="component" value="Plasmid pEubeli2"/>
</dbReference>
<gene>
    <name evidence="2" type="ordered locus">EUBELI_20093</name>
</gene>
<evidence type="ECO:0008006" key="4">
    <source>
        <dbReference type="Google" id="ProtNLM"/>
    </source>
</evidence>
<keyword evidence="1" id="KW-0472">Membrane</keyword>
<dbReference type="EMBL" id="CP001106">
    <property type="protein sequence ID" value="ACR73240.1"/>
    <property type="molecule type" value="Genomic_DNA"/>
</dbReference>
<dbReference type="GeneID" id="41356866"/>
<proteinExistence type="predicted"/>
<reference evidence="2 3" key="1">
    <citation type="journal article" date="2009" name="Proc. Natl. Acad. Sci. U.S.A.">
        <title>Characterizing a model human gut microbiota composed of members of its two dominant bacterial phyla.</title>
        <authorList>
            <person name="Mahowald M.A."/>
            <person name="Rey F.E."/>
            <person name="Seedorf H."/>
            <person name="Turnbaugh P.J."/>
            <person name="Fulton R.S."/>
            <person name="Wollam A."/>
            <person name="Shah N."/>
            <person name="Wang C."/>
            <person name="Magrini V."/>
            <person name="Wilson R.K."/>
            <person name="Cantarel B.L."/>
            <person name="Coutinho P.M."/>
            <person name="Henrissat B."/>
            <person name="Crock L.W."/>
            <person name="Russell A."/>
            <person name="Verberkmoes N.C."/>
            <person name="Hettich R.L."/>
            <person name="Gordon J.I."/>
        </authorList>
    </citation>
    <scope>NUCLEOTIDE SEQUENCE [LARGE SCALE GENOMIC DNA]</scope>
    <source>
        <strain evidence="3">ATCC 27750 / DSM 3376 / VPI C15-48 / C15-B4</strain>
        <plasmid evidence="2">unnamed</plasmid>
    </source>
</reference>
<name>C4Z7G2_LACE2</name>
<keyword evidence="3" id="KW-1185">Reference proteome</keyword>
<evidence type="ECO:0000313" key="3">
    <source>
        <dbReference type="Proteomes" id="UP000001476"/>
    </source>
</evidence>
<organism evidence="2 3">
    <name type="scientific">Lachnospira eligens (strain ATCC 27750 / DSM 3376 / VPI C15-48 / C15-B4)</name>
    <name type="common">Eubacterium eligens</name>
    <dbReference type="NCBI Taxonomy" id="515620"/>
    <lineage>
        <taxon>Bacteria</taxon>
        <taxon>Bacillati</taxon>
        <taxon>Bacillota</taxon>
        <taxon>Clostridia</taxon>
        <taxon>Lachnospirales</taxon>
        <taxon>Lachnospiraceae</taxon>
        <taxon>Lachnospira</taxon>
    </lineage>
</organism>
<dbReference type="KEGG" id="eel:EUBELI_20093"/>
<dbReference type="HOGENOM" id="CLU_084162_1_0_9"/>
<evidence type="ECO:0000256" key="1">
    <source>
        <dbReference type="SAM" id="Phobius"/>
    </source>
</evidence>
<keyword evidence="2" id="KW-0614">Plasmid</keyword>
<dbReference type="RefSeq" id="WP_012740374.1">
    <property type="nucleotide sequence ID" value="NC_012780.1"/>
</dbReference>
<keyword evidence="1" id="KW-1133">Transmembrane helix</keyword>
<accession>C4Z7G2</accession>
<protein>
    <recommendedName>
        <fullName evidence="4">ABC-2 family transporter protein</fullName>
    </recommendedName>
</protein>
<feature type="transmembrane region" description="Helical" evidence="1">
    <location>
        <begin position="243"/>
        <end position="263"/>
    </location>
</feature>
<dbReference type="AlphaFoldDB" id="C4Z7G2"/>
<evidence type="ECO:0000313" key="2">
    <source>
        <dbReference type="EMBL" id="ACR73240.1"/>
    </source>
</evidence>
<feature type="transmembrane region" description="Helical" evidence="1">
    <location>
        <begin position="165"/>
        <end position="188"/>
    </location>
</feature>